<evidence type="ECO:0000313" key="2">
    <source>
        <dbReference type="Proteomes" id="UP000322873"/>
    </source>
</evidence>
<comment type="caution">
    <text evidence="1">The sequence shown here is derived from an EMBL/GenBank/DDBJ whole genome shotgun (WGS) entry which is preliminary data.</text>
</comment>
<protein>
    <submittedName>
        <fullName evidence="1">Uncharacterized protein</fullName>
    </submittedName>
</protein>
<dbReference type="EMBL" id="VICG01000007">
    <property type="protein sequence ID" value="KAA8570012.1"/>
    <property type="molecule type" value="Genomic_DNA"/>
</dbReference>
<gene>
    <name evidence="1" type="ORF">EYC84_002350</name>
</gene>
<dbReference type="AlphaFoldDB" id="A0A5M9JQE3"/>
<reference evidence="1 2" key="1">
    <citation type="submission" date="2019-06" db="EMBL/GenBank/DDBJ databases">
        <title>Genome Sequence of the Brown Rot Fungal Pathogen Monilinia fructicola.</title>
        <authorList>
            <person name="De Miccolis Angelini R.M."/>
            <person name="Landi L."/>
            <person name="Abate D."/>
            <person name="Pollastro S."/>
            <person name="Romanazzi G."/>
            <person name="Faretra F."/>
        </authorList>
    </citation>
    <scope>NUCLEOTIDE SEQUENCE [LARGE SCALE GENOMIC DNA]</scope>
    <source>
        <strain evidence="1 2">Mfrc123</strain>
    </source>
</reference>
<proteinExistence type="predicted"/>
<sequence length="157" mass="17997">MHDDQKSLNYNLKIINYNLNPDENASRQQVASQASLQQQGSINTIPSEIIQLIMGQLPPYGAKINSVVLPNPCNKGDSWDQDAISIIENDLLRHPNVRDWVYNWSNYWIWERNSLHFTHVTATWAEKLAEIILSEGCYTDWILYDWILIPGLGDGVS</sequence>
<name>A0A5M9JQE3_MONFR</name>
<evidence type="ECO:0000313" key="1">
    <source>
        <dbReference type="EMBL" id="KAA8570012.1"/>
    </source>
</evidence>
<keyword evidence="2" id="KW-1185">Reference proteome</keyword>
<accession>A0A5M9JQE3</accession>
<organism evidence="1 2">
    <name type="scientific">Monilinia fructicola</name>
    <name type="common">Brown rot fungus</name>
    <name type="synonym">Ciboria fructicola</name>
    <dbReference type="NCBI Taxonomy" id="38448"/>
    <lineage>
        <taxon>Eukaryota</taxon>
        <taxon>Fungi</taxon>
        <taxon>Dikarya</taxon>
        <taxon>Ascomycota</taxon>
        <taxon>Pezizomycotina</taxon>
        <taxon>Leotiomycetes</taxon>
        <taxon>Helotiales</taxon>
        <taxon>Sclerotiniaceae</taxon>
        <taxon>Monilinia</taxon>
    </lineage>
</organism>
<dbReference type="Proteomes" id="UP000322873">
    <property type="component" value="Unassembled WGS sequence"/>
</dbReference>